<evidence type="ECO:0000256" key="1">
    <source>
        <dbReference type="ARBA" id="ARBA00022676"/>
    </source>
</evidence>
<sequence length="412" mass="44279">MTGGLRIALIASSRFPICQPFAGGLEAHVWHLARALAKQGHTVSLFAAPGSDVDFDCSSLSVRPLHLSRAAQSDISMPAMEFMAEHHAYLALMLQLGGIDAHTFDVVHNHSLHYLPVAMASTLSTPMLTTVHTPPTPWLESAIQASNGPETRFAAVSRHTAAAWVHSSQRFTVVPNGIDARGWPLGAGGEGVVWFGRITPEKAPHLAIEAARGARRPITLAGPIADPRYYAERIQPHLGAEVHYAGHLTQRDLARLVGSAAVALVTPVWDEPYGLVVAEAMCCGTPVVAFSRGGIPELVSERSGCLVAPDDIDALAAAIPVAARLPRLQVREHAVRWCSSAAMVEAYLSLYRQMISARNDDSDDRLLHPPPRLRTSGTSRQHQRTVATTCHSADLPDRLAPPSVHGDRQPAP</sequence>
<keyword evidence="1" id="KW-0328">Glycosyltransferase</keyword>
<dbReference type="SUPFAM" id="SSF53756">
    <property type="entry name" value="UDP-Glycosyltransferase/glycogen phosphorylase"/>
    <property type="match status" value="1"/>
</dbReference>
<evidence type="ECO:0000313" key="6">
    <source>
        <dbReference type="EMBL" id="ORV84389.1"/>
    </source>
</evidence>
<reference evidence="5" key="2">
    <citation type="submission" date="2022-12" db="EMBL/GenBank/DDBJ databases">
        <title>Whole genome sequence of Mycolicibacterium iranicum strain SBH312.</title>
        <authorList>
            <person name="Jani J."/>
            <person name="Arifin Mustapha Z."/>
            <person name="Ahmed K."/>
            <person name="Kai Ling C."/>
        </authorList>
    </citation>
    <scope>NUCLEOTIDE SEQUENCE</scope>
    <source>
        <strain evidence="5">SBH312</strain>
    </source>
</reference>
<dbReference type="Gene3D" id="3.40.50.2000">
    <property type="entry name" value="Glycogen Phosphorylase B"/>
    <property type="match status" value="2"/>
</dbReference>
<dbReference type="EMBL" id="JAPQYE010000001">
    <property type="protein sequence ID" value="MCZ0727012.1"/>
    <property type="molecule type" value="Genomic_DNA"/>
</dbReference>
<feature type="domain" description="Glycosyltransferase subfamily 4-like N-terminal" evidence="4">
    <location>
        <begin position="23"/>
        <end position="180"/>
    </location>
</feature>
<dbReference type="Proteomes" id="UP000193622">
    <property type="component" value="Unassembled WGS sequence"/>
</dbReference>
<dbReference type="GO" id="GO:0008610">
    <property type="term" value="P:lipid biosynthetic process"/>
    <property type="evidence" value="ECO:0007669"/>
    <property type="project" value="UniProtKB-ARBA"/>
</dbReference>
<accession>A0A1X1WCS4</accession>
<dbReference type="PANTHER" id="PTHR45947">
    <property type="entry name" value="SULFOQUINOVOSYL TRANSFERASE SQD2"/>
    <property type="match status" value="1"/>
</dbReference>
<dbReference type="AlphaFoldDB" id="A0A1X1WCS4"/>
<protein>
    <submittedName>
        <fullName evidence="6">Glycosyl transferase family 1</fullName>
    </submittedName>
    <submittedName>
        <fullName evidence="5">Glycosyltransferase family 4 protein</fullName>
    </submittedName>
</protein>
<evidence type="ECO:0000313" key="5">
    <source>
        <dbReference type="EMBL" id="MCZ0727012.1"/>
    </source>
</evidence>
<reference evidence="6 7" key="1">
    <citation type="submission" date="2016-01" db="EMBL/GenBank/DDBJ databases">
        <title>The new phylogeny of the genus Mycobacterium.</title>
        <authorList>
            <person name="Tarcisio F."/>
            <person name="Conor M."/>
            <person name="Antonella G."/>
            <person name="Elisabetta G."/>
            <person name="Giulia F.S."/>
            <person name="Sara T."/>
            <person name="Anna F."/>
            <person name="Clotilde B."/>
            <person name="Roberto B."/>
            <person name="Veronica D.S."/>
            <person name="Fabio R."/>
            <person name="Monica P."/>
            <person name="Olivier J."/>
            <person name="Enrico T."/>
            <person name="Nicola S."/>
        </authorList>
    </citation>
    <scope>NUCLEOTIDE SEQUENCE [LARGE SCALE GENOMIC DNA]</scope>
    <source>
        <strain evidence="6 7">DSM 45541</strain>
    </source>
</reference>
<gene>
    <name evidence="6" type="ORF">AWC12_23360</name>
    <name evidence="5" type="ORF">OY187_03060</name>
</gene>
<dbReference type="GO" id="GO:1903509">
    <property type="term" value="P:liposaccharide metabolic process"/>
    <property type="evidence" value="ECO:0007669"/>
    <property type="project" value="UniProtKB-ARBA"/>
</dbReference>
<name>A0A1X1WCS4_MYCIR</name>
<dbReference type="GO" id="GO:1901137">
    <property type="term" value="P:carbohydrate derivative biosynthetic process"/>
    <property type="evidence" value="ECO:0007669"/>
    <property type="project" value="UniProtKB-ARBA"/>
</dbReference>
<keyword evidence="2 6" id="KW-0808">Transferase</keyword>
<keyword evidence="8" id="KW-1185">Reference proteome</keyword>
<dbReference type="InterPro" id="IPR028098">
    <property type="entry name" value="Glyco_trans_4-like_N"/>
</dbReference>
<dbReference type="EMBL" id="LQPC01000047">
    <property type="protein sequence ID" value="ORV84389.1"/>
    <property type="molecule type" value="Genomic_DNA"/>
</dbReference>
<dbReference type="InterPro" id="IPR050194">
    <property type="entry name" value="Glycosyltransferase_grp1"/>
</dbReference>
<organism evidence="6 7">
    <name type="scientific">Mycolicibacterium iranicum</name>
    <name type="common">Mycobacterium iranicum</name>
    <dbReference type="NCBI Taxonomy" id="912594"/>
    <lineage>
        <taxon>Bacteria</taxon>
        <taxon>Bacillati</taxon>
        <taxon>Actinomycetota</taxon>
        <taxon>Actinomycetes</taxon>
        <taxon>Mycobacteriales</taxon>
        <taxon>Mycobacteriaceae</taxon>
        <taxon>Mycolicibacterium</taxon>
    </lineage>
</organism>
<evidence type="ECO:0000256" key="2">
    <source>
        <dbReference type="ARBA" id="ARBA00022679"/>
    </source>
</evidence>
<dbReference type="Pfam" id="PF13439">
    <property type="entry name" value="Glyco_transf_4"/>
    <property type="match status" value="1"/>
</dbReference>
<dbReference type="PANTHER" id="PTHR45947:SF3">
    <property type="entry name" value="SULFOQUINOVOSYL TRANSFERASE SQD2"/>
    <property type="match status" value="1"/>
</dbReference>
<comment type="caution">
    <text evidence="6">The sequence shown here is derived from an EMBL/GenBank/DDBJ whole genome shotgun (WGS) entry which is preliminary data.</text>
</comment>
<evidence type="ECO:0000313" key="8">
    <source>
        <dbReference type="Proteomes" id="UP001084650"/>
    </source>
</evidence>
<proteinExistence type="predicted"/>
<evidence type="ECO:0000259" key="4">
    <source>
        <dbReference type="Pfam" id="PF13439"/>
    </source>
</evidence>
<dbReference type="GO" id="GO:0016757">
    <property type="term" value="F:glycosyltransferase activity"/>
    <property type="evidence" value="ECO:0007669"/>
    <property type="project" value="UniProtKB-KW"/>
</dbReference>
<feature type="region of interest" description="Disordered" evidence="3">
    <location>
        <begin position="360"/>
        <end position="412"/>
    </location>
</feature>
<evidence type="ECO:0000256" key="3">
    <source>
        <dbReference type="SAM" id="MobiDB-lite"/>
    </source>
</evidence>
<feature type="compositionally biased region" description="Polar residues" evidence="3">
    <location>
        <begin position="375"/>
        <end position="391"/>
    </location>
</feature>
<dbReference type="Pfam" id="PF13692">
    <property type="entry name" value="Glyco_trans_1_4"/>
    <property type="match status" value="1"/>
</dbReference>
<dbReference type="Proteomes" id="UP001084650">
    <property type="component" value="Unassembled WGS sequence"/>
</dbReference>
<dbReference type="CDD" id="cd03802">
    <property type="entry name" value="GT4_AviGT4-like"/>
    <property type="match status" value="1"/>
</dbReference>
<dbReference type="RefSeq" id="WP_024447431.1">
    <property type="nucleotide sequence ID" value="NZ_JAPQYE010000001.1"/>
</dbReference>
<evidence type="ECO:0000313" key="7">
    <source>
        <dbReference type="Proteomes" id="UP000193622"/>
    </source>
</evidence>